<protein>
    <submittedName>
        <fullName evidence="1">Uncharacterized protein</fullName>
    </submittedName>
</protein>
<sequence>MIEQGRVGDDESRLALVVSYDLLTPHQTASPWLLGERQALNPVVKIRGTAPQHSSSNNSYPSLLIIRQSR</sequence>
<accession>A0AAE0ZR62</accession>
<dbReference type="Proteomes" id="UP001283361">
    <property type="component" value="Unassembled WGS sequence"/>
</dbReference>
<keyword evidence="2" id="KW-1185">Reference proteome</keyword>
<organism evidence="1 2">
    <name type="scientific">Elysia crispata</name>
    <name type="common">lettuce slug</name>
    <dbReference type="NCBI Taxonomy" id="231223"/>
    <lineage>
        <taxon>Eukaryota</taxon>
        <taxon>Metazoa</taxon>
        <taxon>Spiralia</taxon>
        <taxon>Lophotrochozoa</taxon>
        <taxon>Mollusca</taxon>
        <taxon>Gastropoda</taxon>
        <taxon>Heterobranchia</taxon>
        <taxon>Euthyneura</taxon>
        <taxon>Panpulmonata</taxon>
        <taxon>Sacoglossa</taxon>
        <taxon>Placobranchoidea</taxon>
        <taxon>Plakobranchidae</taxon>
        <taxon>Elysia</taxon>
    </lineage>
</organism>
<gene>
    <name evidence="1" type="ORF">RRG08_027270</name>
</gene>
<name>A0AAE0ZR62_9GAST</name>
<reference evidence="1" key="1">
    <citation type="journal article" date="2023" name="G3 (Bethesda)">
        <title>A reference genome for the long-term kleptoplast-retaining sea slug Elysia crispata morphotype clarki.</title>
        <authorList>
            <person name="Eastman K.E."/>
            <person name="Pendleton A.L."/>
            <person name="Shaikh M.A."/>
            <person name="Suttiyut T."/>
            <person name="Ogas R."/>
            <person name="Tomko P."/>
            <person name="Gavelis G."/>
            <person name="Widhalm J.R."/>
            <person name="Wisecaver J.H."/>
        </authorList>
    </citation>
    <scope>NUCLEOTIDE SEQUENCE</scope>
    <source>
        <strain evidence="1">ECLA1</strain>
    </source>
</reference>
<comment type="caution">
    <text evidence="1">The sequence shown here is derived from an EMBL/GenBank/DDBJ whole genome shotgun (WGS) entry which is preliminary data.</text>
</comment>
<evidence type="ECO:0000313" key="2">
    <source>
        <dbReference type="Proteomes" id="UP001283361"/>
    </source>
</evidence>
<evidence type="ECO:0000313" key="1">
    <source>
        <dbReference type="EMBL" id="KAK3773935.1"/>
    </source>
</evidence>
<proteinExistence type="predicted"/>
<dbReference type="EMBL" id="JAWDGP010003485">
    <property type="protein sequence ID" value="KAK3773935.1"/>
    <property type="molecule type" value="Genomic_DNA"/>
</dbReference>
<dbReference type="AlphaFoldDB" id="A0AAE0ZR62"/>